<protein>
    <submittedName>
        <fullName evidence="1">Uncharacterized protein</fullName>
    </submittedName>
</protein>
<proteinExistence type="predicted"/>
<sequence length="43" mass="4778">MPITCTIENETTCSLSLSPIHPCLRIMCPLLKFTLICYFSSGV</sequence>
<dbReference type="AlphaFoldDB" id="A0A0E9RF66"/>
<reference evidence="1" key="2">
    <citation type="journal article" date="2015" name="Fish Shellfish Immunol.">
        <title>Early steps in the European eel (Anguilla anguilla)-Vibrio vulnificus interaction in the gills: Role of the RtxA13 toxin.</title>
        <authorList>
            <person name="Callol A."/>
            <person name="Pajuelo D."/>
            <person name="Ebbesson L."/>
            <person name="Teles M."/>
            <person name="MacKenzie S."/>
            <person name="Amaro C."/>
        </authorList>
    </citation>
    <scope>NUCLEOTIDE SEQUENCE</scope>
</reference>
<accession>A0A0E9RF66</accession>
<name>A0A0E9RF66_ANGAN</name>
<evidence type="ECO:0000313" key="1">
    <source>
        <dbReference type="EMBL" id="JAH27761.1"/>
    </source>
</evidence>
<reference evidence="1" key="1">
    <citation type="submission" date="2014-11" db="EMBL/GenBank/DDBJ databases">
        <authorList>
            <person name="Amaro Gonzalez C."/>
        </authorList>
    </citation>
    <scope>NUCLEOTIDE SEQUENCE</scope>
</reference>
<organism evidence="1">
    <name type="scientific">Anguilla anguilla</name>
    <name type="common">European freshwater eel</name>
    <name type="synonym">Muraena anguilla</name>
    <dbReference type="NCBI Taxonomy" id="7936"/>
    <lineage>
        <taxon>Eukaryota</taxon>
        <taxon>Metazoa</taxon>
        <taxon>Chordata</taxon>
        <taxon>Craniata</taxon>
        <taxon>Vertebrata</taxon>
        <taxon>Euteleostomi</taxon>
        <taxon>Actinopterygii</taxon>
        <taxon>Neopterygii</taxon>
        <taxon>Teleostei</taxon>
        <taxon>Anguilliformes</taxon>
        <taxon>Anguillidae</taxon>
        <taxon>Anguilla</taxon>
    </lineage>
</organism>
<dbReference type="EMBL" id="GBXM01080816">
    <property type="protein sequence ID" value="JAH27761.1"/>
    <property type="molecule type" value="Transcribed_RNA"/>
</dbReference>